<dbReference type="AlphaFoldDB" id="A0A916JUB2"/>
<proteinExistence type="predicted"/>
<protein>
    <recommendedName>
        <fullName evidence="3">DUF177 domain-containing protein</fullName>
    </recommendedName>
</protein>
<name>A0A916JUB2_9BACL</name>
<reference evidence="1" key="1">
    <citation type="submission" date="2021-06" db="EMBL/GenBank/DDBJ databases">
        <authorList>
            <person name="Criscuolo A."/>
        </authorList>
    </citation>
    <scope>NUCLEOTIDE SEQUENCE</scope>
    <source>
        <strain evidence="1">CIP111600</strain>
    </source>
</reference>
<organism evidence="1 2">
    <name type="scientific">Paenibacillus solanacearum</name>
    <dbReference type="NCBI Taxonomy" id="2048548"/>
    <lineage>
        <taxon>Bacteria</taxon>
        <taxon>Bacillati</taxon>
        <taxon>Bacillota</taxon>
        <taxon>Bacilli</taxon>
        <taxon>Bacillales</taxon>
        <taxon>Paenibacillaceae</taxon>
        <taxon>Paenibacillus</taxon>
    </lineage>
</organism>
<dbReference type="RefSeq" id="WP_218090441.1">
    <property type="nucleotide sequence ID" value="NZ_CAJVAS010000002.1"/>
</dbReference>
<dbReference type="InterPro" id="IPR003772">
    <property type="entry name" value="YceD"/>
</dbReference>
<dbReference type="Proteomes" id="UP000693672">
    <property type="component" value="Unassembled WGS sequence"/>
</dbReference>
<sequence length="178" mass="19574">MLIHLKDVASKGAIRLNGTEDLNGVLPKKGSLLDFGPLQVQLEARNQEGMAEVTGQLEIDVEQACSRCLAPVRQKLTIPFHETFVKGEEPDPEAFDLEADEDEAGDDFLYVQEDRFDLLPYLAESVMLALPFIPLCSSNCQGLCPVCGTNRNEQACGCKQDKVDPRLAGLADFFNNQS</sequence>
<dbReference type="PANTHER" id="PTHR34374">
    <property type="entry name" value="LARGE RIBOSOMAL RNA SUBUNIT ACCUMULATION PROTEIN YCED HOMOLOG 1, CHLOROPLASTIC"/>
    <property type="match status" value="1"/>
</dbReference>
<comment type="caution">
    <text evidence="1">The sequence shown here is derived from an EMBL/GenBank/DDBJ whole genome shotgun (WGS) entry which is preliminary data.</text>
</comment>
<dbReference type="Pfam" id="PF02620">
    <property type="entry name" value="YceD"/>
    <property type="match status" value="1"/>
</dbReference>
<accession>A0A916JUB2</accession>
<evidence type="ECO:0000313" key="2">
    <source>
        <dbReference type="Proteomes" id="UP000693672"/>
    </source>
</evidence>
<dbReference type="EMBL" id="CAJVAS010000002">
    <property type="protein sequence ID" value="CAG7603508.1"/>
    <property type="molecule type" value="Genomic_DNA"/>
</dbReference>
<gene>
    <name evidence="1" type="ORF">PAESOLCIP111_00605</name>
</gene>
<evidence type="ECO:0008006" key="3">
    <source>
        <dbReference type="Google" id="ProtNLM"/>
    </source>
</evidence>
<dbReference type="PANTHER" id="PTHR34374:SF1">
    <property type="entry name" value="LARGE RIBOSOMAL RNA SUBUNIT ACCUMULATION PROTEIN YCED HOMOLOG 1, CHLOROPLASTIC"/>
    <property type="match status" value="1"/>
</dbReference>
<keyword evidence="2" id="KW-1185">Reference proteome</keyword>
<evidence type="ECO:0000313" key="1">
    <source>
        <dbReference type="EMBL" id="CAG7603508.1"/>
    </source>
</evidence>